<keyword evidence="1" id="KW-0175">Coiled coil</keyword>
<organism evidence="3">
    <name type="scientific">Tanacetum cinerariifolium</name>
    <name type="common">Dalmatian daisy</name>
    <name type="synonym">Chrysanthemum cinerariifolium</name>
    <dbReference type="NCBI Taxonomy" id="118510"/>
    <lineage>
        <taxon>Eukaryota</taxon>
        <taxon>Viridiplantae</taxon>
        <taxon>Streptophyta</taxon>
        <taxon>Embryophyta</taxon>
        <taxon>Tracheophyta</taxon>
        <taxon>Spermatophyta</taxon>
        <taxon>Magnoliopsida</taxon>
        <taxon>eudicotyledons</taxon>
        <taxon>Gunneridae</taxon>
        <taxon>Pentapetalae</taxon>
        <taxon>asterids</taxon>
        <taxon>campanulids</taxon>
        <taxon>Asterales</taxon>
        <taxon>Asteraceae</taxon>
        <taxon>Asteroideae</taxon>
        <taxon>Anthemideae</taxon>
        <taxon>Anthemidinae</taxon>
        <taxon>Tanacetum</taxon>
    </lineage>
</organism>
<reference evidence="3" key="1">
    <citation type="journal article" date="2019" name="Sci. Rep.">
        <title>Draft genome of Tanacetum cinerariifolium, the natural source of mosquito coil.</title>
        <authorList>
            <person name="Yamashiro T."/>
            <person name="Shiraishi A."/>
            <person name="Satake H."/>
            <person name="Nakayama K."/>
        </authorList>
    </citation>
    <scope>NUCLEOTIDE SEQUENCE</scope>
</reference>
<gene>
    <name evidence="3" type="ORF">Tci_381162</name>
</gene>
<evidence type="ECO:0000313" key="3">
    <source>
        <dbReference type="EMBL" id="GEY09188.1"/>
    </source>
</evidence>
<evidence type="ECO:0000256" key="1">
    <source>
        <dbReference type="SAM" id="Coils"/>
    </source>
</evidence>
<evidence type="ECO:0000256" key="2">
    <source>
        <dbReference type="SAM" id="MobiDB-lite"/>
    </source>
</evidence>
<feature type="compositionally biased region" description="Low complexity" evidence="2">
    <location>
        <begin position="174"/>
        <end position="196"/>
    </location>
</feature>
<feature type="coiled-coil region" evidence="1">
    <location>
        <begin position="78"/>
        <end position="112"/>
    </location>
</feature>
<dbReference type="EMBL" id="BKCJ010151211">
    <property type="protein sequence ID" value="GEY09188.1"/>
    <property type="molecule type" value="Genomic_DNA"/>
</dbReference>
<feature type="non-terminal residue" evidence="3">
    <location>
        <position position="309"/>
    </location>
</feature>
<name>A0A699HHN5_TANCI</name>
<proteinExistence type="predicted"/>
<dbReference type="AlphaFoldDB" id="A0A699HHN5"/>
<comment type="caution">
    <text evidence="3">The sequence shown here is derived from an EMBL/GenBank/DDBJ whole genome shotgun (WGS) entry which is preliminary data.</text>
</comment>
<accession>A0A699HHN5</accession>
<sequence length="309" mass="34408">MVKSSSSLENEPCCSKACNKNTKCLNSKITDLTDKLSDSKNMLFHYKAGLSQVEGRLVEFKNQEVKYCEKIRVLEFKVESIANCIESLTNELELLKKEKEGLESKLTCFQSASKDLDSLLKSQKSNKIKEGLGYSVVPPHPAQVYSPPKKDMSWTGLPEFADDTFTDYTRPSPSVESNPNVLLNSSSSTSGNGESTSSILSKAEIKFVKATGCAEVKTNKVEAARKSSLKYAEMYSNTSKSPNVRERVEVYYECIEHFKPLMCLWVRSKSIAAIWLEKVVTPLIDLAIKGFTAASAVLKPERLKVDKAR</sequence>
<feature type="region of interest" description="Disordered" evidence="2">
    <location>
        <begin position="169"/>
        <end position="196"/>
    </location>
</feature>
<protein>
    <submittedName>
        <fullName evidence="3">Uncharacterized protein</fullName>
    </submittedName>
</protein>